<dbReference type="GeneID" id="28899456"/>
<dbReference type="InParanoid" id="A0A165GEB6"/>
<protein>
    <submittedName>
        <fullName evidence="10">Putative mitochondrial F1F0-ATP synthase g subunit</fullName>
    </submittedName>
</protein>
<dbReference type="OMA" id="NMTPPNL"/>
<dbReference type="GO" id="GO:0031966">
    <property type="term" value="C:mitochondrial membrane"/>
    <property type="evidence" value="ECO:0007669"/>
    <property type="project" value="UniProtKB-SubCell"/>
</dbReference>
<dbReference type="GO" id="GO:0015078">
    <property type="term" value="F:proton transmembrane transporter activity"/>
    <property type="evidence" value="ECO:0007669"/>
    <property type="project" value="InterPro"/>
</dbReference>
<evidence type="ECO:0000256" key="3">
    <source>
        <dbReference type="ARBA" id="ARBA00022448"/>
    </source>
</evidence>
<accession>A0A165GEB6</accession>
<dbReference type="RefSeq" id="XP_018187643.1">
    <property type="nucleotide sequence ID" value="XM_018334319.1"/>
</dbReference>
<evidence type="ECO:0000256" key="6">
    <source>
        <dbReference type="ARBA" id="ARBA00023065"/>
    </source>
</evidence>
<evidence type="ECO:0000256" key="4">
    <source>
        <dbReference type="ARBA" id="ARBA00022547"/>
    </source>
</evidence>
<keyword evidence="9" id="KW-0066">ATP synthesis</keyword>
<evidence type="ECO:0000256" key="5">
    <source>
        <dbReference type="ARBA" id="ARBA00022781"/>
    </source>
</evidence>
<dbReference type="FunCoup" id="A0A165GEB6">
    <property type="interactions" value="76"/>
</dbReference>
<keyword evidence="11" id="KW-1185">Reference proteome</keyword>
<dbReference type="Proteomes" id="UP000076632">
    <property type="component" value="Unassembled WGS sequence"/>
</dbReference>
<organism evidence="10 11">
    <name type="scientific">Xylona heveae (strain CBS 132557 / TC161)</name>
    <dbReference type="NCBI Taxonomy" id="1328760"/>
    <lineage>
        <taxon>Eukaryota</taxon>
        <taxon>Fungi</taxon>
        <taxon>Dikarya</taxon>
        <taxon>Ascomycota</taxon>
        <taxon>Pezizomycotina</taxon>
        <taxon>Xylonomycetes</taxon>
        <taxon>Xylonales</taxon>
        <taxon>Xylonaceae</taxon>
        <taxon>Xylona</taxon>
    </lineage>
</organism>
<dbReference type="Pfam" id="PF04718">
    <property type="entry name" value="ATP-synt_G"/>
    <property type="match status" value="1"/>
</dbReference>
<sequence length="211" mass="22361">MSLYASRMVLRQSQMAFPRGIVLRHASTTSEAAQAATSGAAKAQAAASSATSKASQGLSRVSSSAGPILTSAAKNLTQTLGRIGGRTGRVIAFVESVIPPTIYYSKVGIELSKLVFQGQKMSPPSIATFQSYFQPLINAARHPASLFTQTTTVNSTLQPTNILNKVRNLNKQQLVSGGIVAAEVLGFFTVGEILGRFKIVGYRGVDHHAEH</sequence>
<name>A0A165GEB6_XYLHT</name>
<evidence type="ECO:0000256" key="2">
    <source>
        <dbReference type="ARBA" id="ARBA00005699"/>
    </source>
</evidence>
<gene>
    <name evidence="10" type="ORF">L228DRAFT_261311</name>
</gene>
<dbReference type="GO" id="GO:0015986">
    <property type="term" value="P:proton motive force-driven ATP synthesis"/>
    <property type="evidence" value="ECO:0007669"/>
    <property type="project" value="InterPro"/>
</dbReference>
<dbReference type="GO" id="GO:0045259">
    <property type="term" value="C:proton-transporting ATP synthase complex"/>
    <property type="evidence" value="ECO:0007669"/>
    <property type="project" value="UniProtKB-KW"/>
</dbReference>
<dbReference type="InterPro" id="IPR006808">
    <property type="entry name" value="ATP_synth_F0_gsu_mt"/>
</dbReference>
<evidence type="ECO:0000256" key="8">
    <source>
        <dbReference type="ARBA" id="ARBA00023136"/>
    </source>
</evidence>
<proteinExistence type="inferred from homology"/>
<evidence type="ECO:0000256" key="9">
    <source>
        <dbReference type="ARBA" id="ARBA00023310"/>
    </source>
</evidence>
<evidence type="ECO:0000313" key="10">
    <source>
        <dbReference type="EMBL" id="KZF22088.1"/>
    </source>
</evidence>
<comment type="similarity">
    <text evidence="2">Belongs to the ATPase g subunit family.</text>
</comment>
<dbReference type="OrthoDB" id="437at2759"/>
<evidence type="ECO:0000256" key="7">
    <source>
        <dbReference type="ARBA" id="ARBA00023128"/>
    </source>
</evidence>
<evidence type="ECO:0000313" key="11">
    <source>
        <dbReference type="Proteomes" id="UP000076632"/>
    </source>
</evidence>
<keyword evidence="4" id="KW-0138">CF(0)</keyword>
<dbReference type="PANTHER" id="PTHR12386">
    <property type="entry name" value="ATP SYNTHASE SUBUNIT"/>
    <property type="match status" value="1"/>
</dbReference>
<dbReference type="AlphaFoldDB" id="A0A165GEB6"/>
<reference evidence="10 11" key="1">
    <citation type="journal article" date="2016" name="Fungal Biol.">
        <title>The genome of Xylona heveae provides a window into fungal endophytism.</title>
        <authorList>
            <person name="Gazis R."/>
            <person name="Kuo A."/>
            <person name="Riley R."/>
            <person name="LaButti K."/>
            <person name="Lipzen A."/>
            <person name="Lin J."/>
            <person name="Amirebrahimi M."/>
            <person name="Hesse C.N."/>
            <person name="Spatafora J.W."/>
            <person name="Henrissat B."/>
            <person name="Hainaut M."/>
            <person name="Grigoriev I.V."/>
            <person name="Hibbett D.S."/>
        </authorList>
    </citation>
    <scope>NUCLEOTIDE SEQUENCE [LARGE SCALE GENOMIC DNA]</scope>
    <source>
        <strain evidence="10 11">TC161</strain>
    </source>
</reference>
<dbReference type="EMBL" id="KV407459">
    <property type="protein sequence ID" value="KZF22088.1"/>
    <property type="molecule type" value="Genomic_DNA"/>
</dbReference>
<keyword evidence="6" id="KW-0406">Ion transport</keyword>
<keyword evidence="7" id="KW-0496">Mitochondrion</keyword>
<keyword evidence="3" id="KW-0813">Transport</keyword>
<comment type="subcellular location">
    <subcellularLocation>
        <location evidence="1">Mitochondrion membrane</location>
    </subcellularLocation>
</comment>
<dbReference type="STRING" id="1328760.A0A165GEB6"/>
<keyword evidence="8" id="KW-0472">Membrane</keyword>
<keyword evidence="5" id="KW-0375">Hydrogen ion transport</keyword>
<evidence type="ECO:0000256" key="1">
    <source>
        <dbReference type="ARBA" id="ARBA00004325"/>
    </source>
</evidence>